<evidence type="ECO:0000256" key="7">
    <source>
        <dbReference type="ARBA" id="ARBA00032755"/>
    </source>
</evidence>
<comment type="caution">
    <text evidence="9">The sequence shown here is derived from an EMBL/GenBank/DDBJ whole genome shotgun (WGS) entry which is preliminary data.</text>
</comment>
<accession>A0AAW0K3T2</accession>
<comment type="similarity">
    <text evidence="2">Belongs to the DeoC/FbaB aldolase family. DeoC type 2 subfamily.</text>
</comment>
<comment type="catalytic activity">
    <reaction evidence="8">
        <text>2-deoxy-D-ribose 5-phosphate = D-glyceraldehyde 3-phosphate + acetaldehyde</text>
        <dbReference type="Rhea" id="RHEA:12821"/>
        <dbReference type="ChEBI" id="CHEBI:15343"/>
        <dbReference type="ChEBI" id="CHEBI:59776"/>
        <dbReference type="ChEBI" id="CHEBI:62877"/>
        <dbReference type="EC" id="4.1.2.4"/>
    </reaction>
</comment>
<evidence type="ECO:0000256" key="6">
    <source>
        <dbReference type="ARBA" id="ARBA00031814"/>
    </source>
</evidence>
<dbReference type="Proteomes" id="UP001488838">
    <property type="component" value="Unassembled WGS sequence"/>
</dbReference>
<dbReference type="PANTHER" id="PTHR10889:SF3">
    <property type="entry name" value="DEOXYRIBOSE-PHOSPHATE ALDOLASE"/>
    <property type="match status" value="1"/>
</dbReference>
<evidence type="ECO:0000256" key="3">
    <source>
        <dbReference type="ARBA" id="ARBA00012515"/>
    </source>
</evidence>
<evidence type="ECO:0000256" key="8">
    <source>
        <dbReference type="ARBA" id="ARBA00048791"/>
    </source>
</evidence>
<dbReference type="SMART" id="SM01133">
    <property type="entry name" value="DeoC"/>
    <property type="match status" value="1"/>
</dbReference>
<dbReference type="GO" id="GO:0004139">
    <property type="term" value="F:deoxyribose-phosphate aldolase activity"/>
    <property type="evidence" value="ECO:0007669"/>
    <property type="project" value="UniProtKB-EC"/>
</dbReference>
<proteinExistence type="inferred from homology"/>
<protein>
    <recommendedName>
        <fullName evidence="3">deoxyribose-phosphate aldolase</fullName>
        <ecNumber evidence="3">4.1.2.4</ecNumber>
    </recommendedName>
    <alternativeName>
        <fullName evidence="7">2-deoxy-D-ribose 5-phosphate aldolase</fullName>
    </alternativeName>
    <alternativeName>
        <fullName evidence="6">Phosphodeoxyriboaldolase</fullName>
    </alternativeName>
</protein>
<keyword evidence="4" id="KW-0456">Lyase</keyword>
<evidence type="ECO:0000256" key="2">
    <source>
        <dbReference type="ARBA" id="ARBA00009473"/>
    </source>
</evidence>
<dbReference type="GO" id="GO:0016052">
    <property type="term" value="P:carbohydrate catabolic process"/>
    <property type="evidence" value="ECO:0007669"/>
    <property type="project" value="TreeGrafter"/>
</dbReference>
<dbReference type="AlphaFoldDB" id="A0AAW0K3T2"/>
<dbReference type="GO" id="GO:0009264">
    <property type="term" value="P:deoxyribonucleotide catabolic process"/>
    <property type="evidence" value="ECO:0007669"/>
    <property type="project" value="InterPro"/>
</dbReference>
<evidence type="ECO:0000256" key="4">
    <source>
        <dbReference type="ARBA" id="ARBA00023239"/>
    </source>
</evidence>
<dbReference type="Gene3D" id="3.20.20.70">
    <property type="entry name" value="Aldolase class I"/>
    <property type="match status" value="2"/>
</dbReference>
<reference evidence="9 10" key="1">
    <citation type="journal article" date="2023" name="bioRxiv">
        <title>Conserved and derived expression patterns and positive selection on dental genes reveal complex evolutionary context of ever-growing rodent molars.</title>
        <authorList>
            <person name="Calamari Z.T."/>
            <person name="Song A."/>
            <person name="Cohen E."/>
            <person name="Akter M."/>
            <person name="Roy R.D."/>
            <person name="Hallikas O."/>
            <person name="Christensen M.M."/>
            <person name="Li P."/>
            <person name="Marangoni P."/>
            <person name="Jernvall J."/>
            <person name="Klein O.D."/>
        </authorList>
    </citation>
    <scope>NUCLEOTIDE SEQUENCE [LARGE SCALE GENOMIC DNA]</scope>
    <source>
        <strain evidence="9">V071</strain>
    </source>
</reference>
<dbReference type="InterPro" id="IPR013785">
    <property type="entry name" value="Aldolase_TIM"/>
</dbReference>
<keyword evidence="10" id="KW-1185">Reference proteome</keyword>
<organism evidence="9 10">
    <name type="scientific">Myodes glareolus</name>
    <name type="common">Bank vole</name>
    <name type="synonym">Clethrionomys glareolus</name>
    <dbReference type="NCBI Taxonomy" id="447135"/>
    <lineage>
        <taxon>Eukaryota</taxon>
        <taxon>Metazoa</taxon>
        <taxon>Chordata</taxon>
        <taxon>Craniata</taxon>
        <taxon>Vertebrata</taxon>
        <taxon>Euteleostomi</taxon>
        <taxon>Mammalia</taxon>
        <taxon>Eutheria</taxon>
        <taxon>Euarchontoglires</taxon>
        <taxon>Glires</taxon>
        <taxon>Rodentia</taxon>
        <taxon>Myomorpha</taxon>
        <taxon>Muroidea</taxon>
        <taxon>Cricetidae</taxon>
        <taxon>Arvicolinae</taxon>
        <taxon>Myodes</taxon>
    </lineage>
</organism>
<gene>
    <name evidence="9" type="ORF">U0070_004926</name>
</gene>
<dbReference type="InterPro" id="IPR011343">
    <property type="entry name" value="DeoC"/>
</dbReference>
<evidence type="ECO:0000256" key="1">
    <source>
        <dbReference type="ARBA" id="ARBA00004816"/>
    </source>
</evidence>
<keyword evidence="5" id="KW-0704">Schiff base</keyword>
<evidence type="ECO:0000256" key="5">
    <source>
        <dbReference type="ARBA" id="ARBA00023270"/>
    </source>
</evidence>
<name>A0AAW0K3T2_MYOGA</name>
<evidence type="ECO:0000313" key="10">
    <source>
        <dbReference type="Proteomes" id="UP001488838"/>
    </source>
</evidence>
<sequence>MKEGYVLPLKMVMGLLTLRSVVLSLLDLSWITRVQVNQAAVLRRAEQIQARRSVKEEWQAAWLLKAVTFIDLTTLSGDDTFSNVQRLCYKARYPIQEDLLKALNMHDKGITTAAVCVYPARVCDAVKALKAAGCSIPVASVATGFPAGQTHLKTRLEEIRLAVEDGATEIDVVISRTLVLTGKWEGGCRHFAPRGSSPSWSCDPFIEEAKIWMPEALSTVKMLLLLDALSGQILEVCESLYDEISQFRKACGEAHLKTILATGELGSLTNVYKASLVAMMAGLQQQKARCNSEGLCEGPQCVSWTCGCLLYSLTKPETVRPDNKVQVEATCRELQSEGRQPLVVRLLRVLRRQHGYEAQTLNGVTAELPSRCLLPQL</sequence>
<dbReference type="SUPFAM" id="SSF51569">
    <property type="entry name" value="Aldolase"/>
    <property type="match status" value="2"/>
</dbReference>
<evidence type="ECO:0000313" key="9">
    <source>
        <dbReference type="EMBL" id="KAK7833945.1"/>
    </source>
</evidence>
<comment type="pathway">
    <text evidence="1">Carbohydrate degradation; 2-deoxy-D-ribose 1-phosphate degradation; D-glyceraldehyde 3-phosphate and acetaldehyde from 2-deoxy-alpha-D-ribose 1-phosphate: step 2/2.</text>
</comment>
<dbReference type="EC" id="4.1.2.4" evidence="3"/>
<dbReference type="FunFam" id="3.20.20.70:FF:000214">
    <property type="entry name" value="Deoxyribose-phosphate aldolase"/>
    <property type="match status" value="1"/>
</dbReference>
<dbReference type="GO" id="GO:0005737">
    <property type="term" value="C:cytoplasm"/>
    <property type="evidence" value="ECO:0007669"/>
    <property type="project" value="InterPro"/>
</dbReference>
<dbReference type="EMBL" id="JBBHLL010000005">
    <property type="protein sequence ID" value="KAK7833945.1"/>
    <property type="molecule type" value="Genomic_DNA"/>
</dbReference>
<dbReference type="PANTHER" id="PTHR10889">
    <property type="entry name" value="DEOXYRIBOSE-PHOSPHATE ALDOLASE"/>
    <property type="match status" value="1"/>
</dbReference>
<dbReference type="InterPro" id="IPR002915">
    <property type="entry name" value="DeoC/FbaB/LacD_aldolase"/>
</dbReference>